<evidence type="ECO:0000313" key="1">
    <source>
        <dbReference type="EMBL" id="PSR90502.1"/>
    </source>
</evidence>
<protein>
    <submittedName>
        <fullName evidence="1">Uncharacterized protein</fullName>
    </submittedName>
</protein>
<evidence type="ECO:0000313" key="2">
    <source>
        <dbReference type="Proteomes" id="UP000241462"/>
    </source>
</evidence>
<dbReference type="Proteomes" id="UP000241462">
    <property type="component" value="Unassembled WGS sequence"/>
</dbReference>
<dbReference type="EMBL" id="KZ678418">
    <property type="protein sequence ID" value="PSR90502.1"/>
    <property type="molecule type" value="Genomic_DNA"/>
</dbReference>
<proteinExistence type="predicted"/>
<organism evidence="1 2">
    <name type="scientific">Coniella lustricola</name>
    <dbReference type="NCBI Taxonomy" id="2025994"/>
    <lineage>
        <taxon>Eukaryota</taxon>
        <taxon>Fungi</taxon>
        <taxon>Dikarya</taxon>
        <taxon>Ascomycota</taxon>
        <taxon>Pezizomycotina</taxon>
        <taxon>Sordariomycetes</taxon>
        <taxon>Sordariomycetidae</taxon>
        <taxon>Diaporthales</taxon>
        <taxon>Schizoparmaceae</taxon>
        <taxon>Coniella</taxon>
    </lineage>
</organism>
<sequence>MSMDFQRLQPLNRMLSLGFRFDQWWQGNSFDIILHVFASSTNMLSFKVACAESF</sequence>
<dbReference type="InParanoid" id="A0A2T3ABK2"/>
<gene>
    <name evidence="1" type="ORF">BD289DRAFT_430618</name>
</gene>
<accession>A0A2T3ABK2</accession>
<dbReference type="AlphaFoldDB" id="A0A2T3ABK2"/>
<reference evidence="1 2" key="1">
    <citation type="journal article" date="2018" name="Mycol. Prog.">
        <title>Coniella lustricola, a new species from submerged detritus.</title>
        <authorList>
            <person name="Raudabaugh D.B."/>
            <person name="Iturriaga T."/>
            <person name="Carver A."/>
            <person name="Mondo S."/>
            <person name="Pangilinan J."/>
            <person name="Lipzen A."/>
            <person name="He G."/>
            <person name="Amirebrahimi M."/>
            <person name="Grigoriev I.V."/>
            <person name="Miller A.N."/>
        </authorList>
    </citation>
    <scope>NUCLEOTIDE SEQUENCE [LARGE SCALE GENOMIC DNA]</scope>
    <source>
        <strain evidence="1 2">B22-T-1</strain>
    </source>
</reference>
<keyword evidence="2" id="KW-1185">Reference proteome</keyword>
<name>A0A2T3ABK2_9PEZI</name>